<dbReference type="SMART" id="SM00192">
    <property type="entry name" value="LDLa"/>
    <property type="match status" value="1"/>
</dbReference>
<dbReference type="Gene3D" id="4.10.400.10">
    <property type="entry name" value="Low-density Lipoprotein Receptor"/>
    <property type="match status" value="1"/>
</dbReference>
<keyword evidence="3" id="KW-0732">Signal</keyword>
<keyword evidence="4 10" id="KW-1133">Transmembrane helix</keyword>
<sequence>MGSILHRETCIFVFALICSFAKKCDKKFDLHVDKIILSESSEKNGAVFLKKIVPQSSEECYKTCCESDQCTAAVYTSKRGKECYLFNCGDPNVCNFTSHADYSVFVLQQPIKHPARTSDSATTALSSATNSQPKGTLHGRCGPTISCTDENTICDSGLCVCQAGWIEKMHTCVRSVCKKPDLQFQCNDGSACIAVYDVCNGIAECRDESDEISCDEAKDLRKYTSTAGDRRPMTHKPAENNSHPALVPKVDHLYSRLIHSLYHQRKQEQSQPPPDGEMAAAPTVVPAARPRDFLYTLDANDLEGELHSLRTGGSHQNPGGGGGGGDSRSNLAAHTTYEDLLSRTRRPVAVWQLDDPPAEADSDTSPFLMRLVDGSSKDRRHRLEHLLGTYGSAPGLLGRQRHPSLAAAVATMPKEEEEEAVVVPPSSRHRRLLRPPPPAVFTAPPKYRGFRLHPLLERYTRARFFSPPEEEEPAVVEEEREQTLAEPLTVLPRNQLSRRRTPLSYRGGARRRGHGAAFYEENGPVTKGGVRETEMSGTAAVRENTERAVESKSIADAGSVSFAAHNRTQWHIAAILLAIGLGIISCLFGFLVGRCRKDTCLGGGSRSKAVAASRLRRRIRDSRQAAAAAAGAGSDLEKNGLLTGLQL</sequence>
<dbReference type="InterPro" id="IPR013980">
    <property type="entry name" value="MANSC_dom"/>
</dbReference>
<dbReference type="SMART" id="SM00765">
    <property type="entry name" value="MANEC"/>
    <property type="match status" value="1"/>
</dbReference>
<feature type="disulfide bond" evidence="8">
    <location>
        <begin position="199"/>
        <end position="214"/>
    </location>
</feature>
<evidence type="ECO:0000256" key="2">
    <source>
        <dbReference type="ARBA" id="ARBA00022692"/>
    </source>
</evidence>
<evidence type="ECO:0000256" key="4">
    <source>
        <dbReference type="ARBA" id="ARBA00022989"/>
    </source>
</evidence>
<dbReference type="CDD" id="cd00112">
    <property type="entry name" value="LDLa"/>
    <property type="match status" value="1"/>
</dbReference>
<dbReference type="GO" id="GO:0016020">
    <property type="term" value="C:membrane"/>
    <property type="evidence" value="ECO:0007669"/>
    <property type="project" value="UniProtKB-SubCell"/>
</dbReference>
<evidence type="ECO:0000256" key="1">
    <source>
        <dbReference type="ARBA" id="ARBA00004479"/>
    </source>
</evidence>
<dbReference type="AlphaFoldDB" id="A0A0X3PXT2"/>
<dbReference type="PANTHER" id="PTHR46876">
    <property type="entry name" value="LOW-DENSITY LIPOPROTEIN RECEPTOR-RELATED PROTEIN 11"/>
    <property type="match status" value="1"/>
</dbReference>
<dbReference type="InterPro" id="IPR036055">
    <property type="entry name" value="LDL_receptor-like_sf"/>
</dbReference>
<feature type="domain" description="MANSC" evidence="11">
    <location>
        <begin position="30"/>
        <end position="105"/>
    </location>
</feature>
<proteinExistence type="predicted"/>
<dbReference type="PROSITE" id="PS50986">
    <property type="entry name" value="MANSC"/>
    <property type="match status" value="1"/>
</dbReference>
<dbReference type="EMBL" id="GEEE01006621">
    <property type="protein sequence ID" value="JAP56604.1"/>
    <property type="molecule type" value="Transcribed_RNA"/>
</dbReference>
<protein>
    <recommendedName>
        <fullName evidence="11">MANSC domain-containing protein</fullName>
    </recommendedName>
</protein>
<feature type="compositionally biased region" description="Basic and acidic residues" evidence="9">
    <location>
        <begin position="225"/>
        <end position="238"/>
    </location>
</feature>
<feature type="region of interest" description="Disordered" evidence="9">
    <location>
        <begin position="225"/>
        <end position="245"/>
    </location>
</feature>
<accession>A0A0X3PXT2</accession>
<dbReference type="Pfam" id="PF00057">
    <property type="entry name" value="Ldl_recept_a"/>
    <property type="match status" value="1"/>
</dbReference>
<feature type="transmembrane region" description="Helical" evidence="10">
    <location>
        <begin position="570"/>
        <end position="592"/>
    </location>
</feature>
<keyword evidence="5 10" id="KW-0472">Membrane</keyword>
<dbReference type="SUPFAM" id="SSF57424">
    <property type="entry name" value="LDL receptor-like module"/>
    <property type="match status" value="1"/>
</dbReference>
<evidence type="ECO:0000256" key="5">
    <source>
        <dbReference type="ARBA" id="ARBA00023136"/>
    </source>
</evidence>
<dbReference type="PROSITE" id="PS50068">
    <property type="entry name" value="LDLRA_2"/>
    <property type="match status" value="1"/>
</dbReference>
<organism evidence="12">
    <name type="scientific">Schistocephalus solidus</name>
    <name type="common">Tapeworm</name>
    <dbReference type="NCBI Taxonomy" id="70667"/>
    <lineage>
        <taxon>Eukaryota</taxon>
        <taxon>Metazoa</taxon>
        <taxon>Spiralia</taxon>
        <taxon>Lophotrochozoa</taxon>
        <taxon>Platyhelminthes</taxon>
        <taxon>Cestoda</taxon>
        <taxon>Eucestoda</taxon>
        <taxon>Diphyllobothriidea</taxon>
        <taxon>Diphyllobothriidae</taxon>
        <taxon>Schistocephalus</taxon>
    </lineage>
</organism>
<dbReference type="InterPro" id="IPR023415">
    <property type="entry name" value="LDLR_class-A_CS"/>
</dbReference>
<name>A0A0X3PXT2_SCHSO</name>
<comment type="caution">
    <text evidence="8">Lacks conserved residue(s) required for the propagation of feature annotation.</text>
</comment>
<dbReference type="PROSITE" id="PS01209">
    <property type="entry name" value="LDLRA_1"/>
    <property type="match status" value="1"/>
</dbReference>
<keyword evidence="2 10" id="KW-0812">Transmembrane</keyword>
<evidence type="ECO:0000313" key="12">
    <source>
        <dbReference type="EMBL" id="JAP56604.1"/>
    </source>
</evidence>
<dbReference type="InterPro" id="IPR002172">
    <property type="entry name" value="LDrepeatLR_classA_rpt"/>
</dbReference>
<reference evidence="12" key="1">
    <citation type="submission" date="2016-01" db="EMBL/GenBank/DDBJ databases">
        <title>Reference transcriptome for the parasite Schistocephalus solidus: insights into the molecular evolution of parasitism.</title>
        <authorList>
            <person name="Hebert F.O."/>
            <person name="Grambauer S."/>
            <person name="Barber I."/>
            <person name="Landry C.R."/>
            <person name="Aubin-Horth N."/>
        </authorList>
    </citation>
    <scope>NUCLEOTIDE SEQUENCE</scope>
</reference>
<evidence type="ECO:0000256" key="10">
    <source>
        <dbReference type="SAM" id="Phobius"/>
    </source>
</evidence>
<evidence type="ECO:0000256" key="9">
    <source>
        <dbReference type="SAM" id="MobiDB-lite"/>
    </source>
</evidence>
<dbReference type="InterPro" id="IPR011106">
    <property type="entry name" value="MANSC_N"/>
</dbReference>
<dbReference type="Pfam" id="PF07502">
    <property type="entry name" value="MANEC"/>
    <property type="match status" value="1"/>
</dbReference>
<evidence type="ECO:0000259" key="11">
    <source>
        <dbReference type="PROSITE" id="PS50986"/>
    </source>
</evidence>
<keyword evidence="7" id="KW-0325">Glycoprotein</keyword>
<evidence type="ECO:0000256" key="7">
    <source>
        <dbReference type="ARBA" id="ARBA00023180"/>
    </source>
</evidence>
<dbReference type="PANTHER" id="PTHR46876:SF1">
    <property type="entry name" value="LOW-DENSITY LIPOPROTEIN RECEPTOR-RELATED PROTEIN 11"/>
    <property type="match status" value="1"/>
</dbReference>
<evidence type="ECO:0000256" key="6">
    <source>
        <dbReference type="ARBA" id="ARBA00023157"/>
    </source>
</evidence>
<gene>
    <name evidence="12" type="ORF">TR91034</name>
</gene>
<keyword evidence="6 8" id="KW-1015">Disulfide bond</keyword>
<feature type="region of interest" description="Disordered" evidence="9">
    <location>
        <begin position="307"/>
        <end position="331"/>
    </location>
</feature>
<comment type="subcellular location">
    <subcellularLocation>
        <location evidence="1">Membrane</location>
        <topology evidence="1">Single-pass type I membrane protein</topology>
    </subcellularLocation>
</comment>
<evidence type="ECO:0000256" key="8">
    <source>
        <dbReference type="PROSITE-ProRule" id="PRU00124"/>
    </source>
</evidence>
<evidence type="ECO:0000256" key="3">
    <source>
        <dbReference type="ARBA" id="ARBA00022729"/>
    </source>
</evidence>